<evidence type="ECO:0000313" key="3">
    <source>
        <dbReference type="EMBL" id="KAG6679492.1"/>
    </source>
</evidence>
<proteinExistence type="predicted"/>
<dbReference type="PANTHER" id="PTHR11017">
    <property type="entry name" value="LEUCINE-RICH REPEAT-CONTAINING PROTEIN"/>
    <property type="match status" value="1"/>
</dbReference>
<accession>A0A922ADP5</accession>
<reference evidence="3" key="1">
    <citation type="submission" date="2021-01" db="EMBL/GenBank/DDBJ databases">
        <authorList>
            <person name="Lovell J.T."/>
            <person name="Bentley N."/>
            <person name="Bhattarai G."/>
            <person name="Jenkins J.W."/>
            <person name="Sreedasyam A."/>
            <person name="Alarcon Y."/>
            <person name="Bock C."/>
            <person name="Boston L."/>
            <person name="Carlson J."/>
            <person name="Cervantes K."/>
            <person name="Clermont K."/>
            <person name="Krom N."/>
            <person name="Kubenka K."/>
            <person name="Mamidi S."/>
            <person name="Mattison C."/>
            <person name="Monteros M."/>
            <person name="Pisani C."/>
            <person name="Plott C."/>
            <person name="Rajasekar S."/>
            <person name="Rhein H.S."/>
            <person name="Rohla C."/>
            <person name="Song M."/>
            <person name="Hilaire R.S."/>
            <person name="Shu S."/>
            <person name="Wells L."/>
            <person name="Wang X."/>
            <person name="Webber J."/>
            <person name="Heerema R.J."/>
            <person name="Klein P."/>
            <person name="Conner P."/>
            <person name="Grauke L."/>
            <person name="Grimwood J."/>
            <person name="Schmutz J."/>
            <person name="Randall J.J."/>
        </authorList>
    </citation>
    <scope>NUCLEOTIDE SEQUENCE</scope>
    <source>
        <tissue evidence="3">Leaf</tissue>
    </source>
</reference>
<dbReference type="InterPro" id="IPR058192">
    <property type="entry name" value="WHD_ROQ1-like"/>
</dbReference>
<evidence type="ECO:0000256" key="1">
    <source>
        <dbReference type="ARBA" id="ARBA00022737"/>
    </source>
</evidence>
<dbReference type="InterPro" id="IPR044974">
    <property type="entry name" value="Disease_R_plants"/>
</dbReference>
<gene>
    <name evidence="3" type="ORF">I3842_14G134000</name>
</gene>
<organism evidence="3 4">
    <name type="scientific">Carya illinoinensis</name>
    <name type="common">Pecan</name>
    <dbReference type="NCBI Taxonomy" id="32201"/>
    <lineage>
        <taxon>Eukaryota</taxon>
        <taxon>Viridiplantae</taxon>
        <taxon>Streptophyta</taxon>
        <taxon>Embryophyta</taxon>
        <taxon>Tracheophyta</taxon>
        <taxon>Spermatophyta</taxon>
        <taxon>Magnoliopsida</taxon>
        <taxon>eudicotyledons</taxon>
        <taxon>Gunneridae</taxon>
        <taxon>Pentapetalae</taxon>
        <taxon>rosids</taxon>
        <taxon>fabids</taxon>
        <taxon>Fagales</taxon>
        <taxon>Juglandaceae</taxon>
        <taxon>Carya</taxon>
    </lineage>
</organism>
<evidence type="ECO:0000259" key="2">
    <source>
        <dbReference type="Pfam" id="PF23282"/>
    </source>
</evidence>
<comment type="caution">
    <text evidence="3">The sequence shown here is derived from an EMBL/GenBank/DDBJ whole genome shotgun (WGS) entry which is preliminary data.</text>
</comment>
<keyword evidence="1" id="KW-0677">Repeat</keyword>
<feature type="domain" description="Disease resistance protein Roq1-like winged-helix" evidence="2">
    <location>
        <begin position="24"/>
        <end position="89"/>
    </location>
</feature>
<sequence>MFTKAIPETEIFDILKISFDGLEESQKILFLDVACFSDQWIDFKKIYSADIIEVLIDKSLVSKDDVYFKERLTMHDLLKEMGRQIVRSECPQEPGRRSRLFHHEDVFHVLKNNTGTDAIEGIVMDLDLPLGGILGANHSDIINANAFSNMRNWRLLYFCDFGYIKWSGNPLEYMPSDKLQFLRWSKYPSKSWPSSFQPKNLIVLEMPNSHIKQLWTGSMVLPNLKELNLRHCKNLIEMPNLTKAPKLEKIDFSECKKLSEVHPSIKVLKQLQELRMSCTRIKQLWTELMILPNLKELDLNYCENLIEISDLSGVPNLEKIDFSYCRSLCKVHPSIEVLKRLQKLKMRGTRIKQLWKEWVVLPNLKKLDLMYCENLIEMPDLSGAPNLEKIEFSYCESLCKFHSSIKGLKRLQKLGMSGTQIKQLWNELVISFSLYKYVFDNLKELDLSCCENLIKIPNLSGAANLEKINFSLCESLCKFHSSIKKLKRLQELRMSNTRIKQLWKEWVVLPNLKKLDLSYCENLIETRYLCGAPNLEIINFSNCRNLCKVHSSIKKLKRLQELRMSGTRIKKLWKGSMFVIS</sequence>
<dbReference type="EMBL" id="CM031838">
    <property type="protein sequence ID" value="KAG6679492.1"/>
    <property type="molecule type" value="Genomic_DNA"/>
</dbReference>
<dbReference type="AlphaFoldDB" id="A0A922ADP5"/>
<protein>
    <recommendedName>
        <fullName evidence="2">Disease resistance protein Roq1-like winged-helix domain-containing protein</fullName>
    </recommendedName>
</protein>
<dbReference type="PANTHER" id="PTHR11017:SF559">
    <property type="entry name" value="DISEASE RESISTANCE PROTEIN CHL1"/>
    <property type="match status" value="1"/>
</dbReference>
<dbReference type="GO" id="GO:0006952">
    <property type="term" value="P:defense response"/>
    <property type="evidence" value="ECO:0007669"/>
    <property type="project" value="InterPro"/>
</dbReference>
<name>A0A922ADP5_CARIL</name>
<dbReference type="Proteomes" id="UP000811246">
    <property type="component" value="Chromosome 14"/>
</dbReference>
<dbReference type="Pfam" id="PF23282">
    <property type="entry name" value="WHD_ROQ1"/>
    <property type="match status" value="1"/>
</dbReference>
<evidence type="ECO:0000313" key="4">
    <source>
        <dbReference type="Proteomes" id="UP000811246"/>
    </source>
</evidence>